<reference evidence="2" key="1">
    <citation type="submission" date="2024-04" db="EMBL/GenBank/DDBJ databases">
        <authorList>
            <person name="Shaw F."/>
            <person name="Minotto A."/>
        </authorList>
    </citation>
    <scope>NUCLEOTIDE SEQUENCE [LARGE SCALE GENOMIC DNA]</scope>
</reference>
<dbReference type="EMBL" id="OZ037951">
    <property type="protein sequence ID" value="CAL1715682.1"/>
    <property type="molecule type" value="Genomic_DNA"/>
</dbReference>
<keyword evidence="2" id="KW-1185">Reference proteome</keyword>
<name>A0ABP1E6S7_9APHY</name>
<gene>
    <name evidence="1" type="ORF">GFSPODELE1_LOCUS10368</name>
</gene>
<sequence>MQRPEHTSHINTIFDLTMCPESALAQHALVDLFSTSAVDRAMYAQTTFITPLNSLRYDSEDIEYPNMIFGIIAPLHYNVAFGIQTPECGWPGSSTSY</sequence>
<accession>A0ABP1E6S7</accession>
<evidence type="ECO:0000313" key="1">
    <source>
        <dbReference type="EMBL" id="CAL1715682.1"/>
    </source>
</evidence>
<protein>
    <submittedName>
        <fullName evidence="1">Uncharacterized protein</fullName>
    </submittedName>
</protein>
<dbReference type="Proteomes" id="UP001497453">
    <property type="component" value="Chromosome 8"/>
</dbReference>
<evidence type="ECO:0000313" key="2">
    <source>
        <dbReference type="Proteomes" id="UP001497453"/>
    </source>
</evidence>
<proteinExistence type="predicted"/>
<organism evidence="1 2">
    <name type="scientific">Somion occarium</name>
    <dbReference type="NCBI Taxonomy" id="3059160"/>
    <lineage>
        <taxon>Eukaryota</taxon>
        <taxon>Fungi</taxon>
        <taxon>Dikarya</taxon>
        <taxon>Basidiomycota</taxon>
        <taxon>Agaricomycotina</taxon>
        <taxon>Agaricomycetes</taxon>
        <taxon>Polyporales</taxon>
        <taxon>Cerrenaceae</taxon>
        <taxon>Somion</taxon>
    </lineage>
</organism>